<protein>
    <submittedName>
        <fullName evidence="1">Uncharacterized protein</fullName>
    </submittedName>
</protein>
<geneLocation type="plasmid" evidence="2">
    <name>paeca2</name>
</geneLocation>
<keyword evidence="1" id="KW-0614">Plasmid</keyword>
<dbReference type="EMBL" id="CP039628">
    <property type="protein sequence ID" value="QLI60545.1"/>
    <property type="molecule type" value="Genomic_DNA"/>
</dbReference>
<evidence type="ECO:0000313" key="1">
    <source>
        <dbReference type="EMBL" id="QLI60545.1"/>
    </source>
</evidence>
<dbReference type="Proteomes" id="UP000266778">
    <property type="component" value="Plasmid pAeca2"/>
</dbReference>
<evidence type="ECO:0000313" key="2">
    <source>
        <dbReference type="Proteomes" id="UP000266778"/>
    </source>
</evidence>
<proteinExistence type="predicted"/>
<organism evidence="1 2">
    <name type="scientific">Aeromonas caviae</name>
    <name type="common">Aeromonas punctata</name>
    <dbReference type="NCBI Taxonomy" id="648"/>
    <lineage>
        <taxon>Bacteria</taxon>
        <taxon>Pseudomonadati</taxon>
        <taxon>Pseudomonadota</taxon>
        <taxon>Gammaproteobacteria</taxon>
        <taxon>Aeromonadales</taxon>
        <taxon>Aeromonadaceae</taxon>
        <taxon>Aeromonas</taxon>
    </lineage>
</organism>
<accession>A0A7D5UKX7</accession>
<dbReference type="AlphaFoldDB" id="A0A7D5UKX7"/>
<sequence length="102" mass="10275">MVGAAAVLITPEAAAWSTPAAGAFGYDLYDIGVNKLLKGPVGFVAGVGIIAYSASNFSQGPWKAITGVLMGSGMAKADTITSSMGAMVDGSEHLVNLVDLIK</sequence>
<reference evidence="1 2" key="1">
    <citation type="submission" date="2019-04" db="EMBL/GenBank/DDBJ databases">
        <title>Novel transposon Tn6433 variants accelerate the dissemination of tet(E) in Aeromonas under oxytetracycline stresses.</title>
        <authorList>
            <person name="Shi Y."/>
            <person name="Tian Z."/>
            <person name="Zhang Y."/>
            <person name="Zhang H."/>
            <person name="Yang M."/>
        </authorList>
    </citation>
    <scope>NUCLEOTIDE SEQUENCE [LARGE SCALE GENOMIC DNA]</scope>
    <source>
        <strain evidence="1 2">T25-39</strain>
        <plasmid evidence="2">paeca2</plasmid>
    </source>
</reference>
<gene>
    <name evidence="1" type="ORF">C1C91_23485</name>
</gene>
<name>A0A7D5UKX7_AERCA</name>